<comment type="function">
    <text evidence="1">Membrane-anchoring subunit of succinate dehydrogenase (SDH).</text>
</comment>
<dbReference type="Pfam" id="PF01127">
    <property type="entry name" value="Sdh_cyt"/>
    <property type="match status" value="1"/>
</dbReference>
<name>A0A1J8PD35_9COXI</name>
<evidence type="ECO:0000256" key="4">
    <source>
        <dbReference type="ARBA" id="ARBA00020076"/>
    </source>
</evidence>
<dbReference type="PANTHER" id="PTHR10978">
    <property type="entry name" value="SUCCINATE DEHYDROGENASE CYTOCHROME B560 SUBUNIT"/>
    <property type="match status" value="1"/>
</dbReference>
<dbReference type="GO" id="GO:0009055">
    <property type="term" value="F:electron transfer activity"/>
    <property type="evidence" value="ECO:0007669"/>
    <property type="project" value="InterPro"/>
</dbReference>
<dbReference type="GO" id="GO:0006099">
    <property type="term" value="P:tricarboxylic acid cycle"/>
    <property type="evidence" value="ECO:0007669"/>
    <property type="project" value="InterPro"/>
</dbReference>
<accession>A0A1J8PD35</accession>
<feature type="transmembrane region" description="Helical" evidence="13">
    <location>
        <begin position="55"/>
        <end position="76"/>
    </location>
</feature>
<evidence type="ECO:0000256" key="6">
    <source>
        <dbReference type="ARBA" id="ARBA00022692"/>
    </source>
</evidence>
<dbReference type="GO" id="GO:0005886">
    <property type="term" value="C:plasma membrane"/>
    <property type="evidence" value="ECO:0007669"/>
    <property type="project" value="TreeGrafter"/>
</dbReference>
<comment type="cofactor">
    <cofactor evidence="12">
        <name>heme</name>
        <dbReference type="ChEBI" id="CHEBI:30413"/>
    </cofactor>
    <text evidence="12">The heme is bound between the two transmembrane subunits.</text>
</comment>
<evidence type="ECO:0000256" key="9">
    <source>
        <dbReference type="ARBA" id="ARBA00023004"/>
    </source>
</evidence>
<keyword evidence="9 12" id="KW-0408">Iron</keyword>
<feature type="transmembrane region" description="Helical" evidence="13">
    <location>
        <begin position="12"/>
        <end position="35"/>
    </location>
</feature>
<dbReference type="InterPro" id="IPR000701">
    <property type="entry name" value="SuccDH_FuR_B_TM-su"/>
</dbReference>
<evidence type="ECO:0000256" key="8">
    <source>
        <dbReference type="ARBA" id="ARBA00022989"/>
    </source>
</evidence>
<reference evidence="14 15" key="1">
    <citation type="submission" date="2016-03" db="EMBL/GenBank/DDBJ databases">
        <title>Comparative genomics of Rickettsiella.</title>
        <authorList>
            <person name="Chandler C."/>
            <person name="Wang Y."/>
        </authorList>
    </citation>
    <scope>NUCLEOTIDE SEQUENCE [LARGE SCALE GENOMIC DNA]</scope>
    <source>
        <strain evidence="14 15">RCFS May 2013</strain>
    </source>
</reference>
<keyword evidence="6 13" id="KW-0812">Transmembrane</keyword>
<evidence type="ECO:0000313" key="15">
    <source>
        <dbReference type="Proteomes" id="UP000183924"/>
    </source>
</evidence>
<dbReference type="AlphaFoldDB" id="A0A1J8PD35"/>
<dbReference type="PANTHER" id="PTHR10978:SF5">
    <property type="entry name" value="SUCCINATE DEHYDROGENASE CYTOCHROME B560 SUBUNIT, MITOCHONDRIAL"/>
    <property type="match status" value="1"/>
</dbReference>
<evidence type="ECO:0000256" key="12">
    <source>
        <dbReference type="PIRSR" id="PIRSR000178-1"/>
    </source>
</evidence>
<dbReference type="Proteomes" id="UP000183924">
    <property type="component" value="Unassembled WGS sequence"/>
</dbReference>
<evidence type="ECO:0000256" key="7">
    <source>
        <dbReference type="ARBA" id="ARBA00022723"/>
    </source>
</evidence>
<evidence type="ECO:0000313" key="14">
    <source>
        <dbReference type="EMBL" id="OIZ95255.1"/>
    </source>
</evidence>
<dbReference type="InterPro" id="IPR014314">
    <property type="entry name" value="Succ_DH_cytb556"/>
</dbReference>
<dbReference type="InterPro" id="IPR018495">
    <property type="entry name" value="Succ_DH_cyt_bsu_CS"/>
</dbReference>
<dbReference type="STRING" id="1225476.A1D18_02915"/>
<keyword evidence="7 12" id="KW-0479">Metal-binding</keyword>
<organism evidence="14 15">
    <name type="scientific">Candidatus Rickettsiella isopodorum</name>
    <dbReference type="NCBI Taxonomy" id="1225476"/>
    <lineage>
        <taxon>Bacteria</taxon>
        <taxon>Pseudomonadati</taxon>
        <taxon>Pseudomonadota</taxon>
        <taxon>Gammaproteobacteria</taxon>
        <taxon>Legionellales</taxon>
        <taxon>Coxiellaceae</taxon>
        <taxon>Rickettsiella</taxon>
    </lineage>
</organism>
<comment type="subcellular location">
    <subcellularLocation>
        <location evidence="2">Membrane</location>
        <topology evidence="2">Multi-pass membrane protein</topology>
    </subcellularLocation>
</comment>
<evidence type="ECO:0000256" key="5">
    <source>
        <dbReference type="ARBA" id="ARBA00022617"/>
    </source>
</evidence>
<sequence>MRFPITAIVSILHRISGFFLFLIIPVFLVVMTLTLQSPEAFFTVHTCFTHPLIKLMLLGFLLALFYHLFAGIRHLLMDGGIGEELKSARFSGGVVMVLAILLTGVMGIYLW</sequence>
<keyword evidence="15" id="KW-1185">Reference proteome</keyword>
<dbReference type="Gene3D" id="1.20.1300.10">
    <property type="entry name" value="Fumarate reductase/succinate dehydrogenase, transmembrane subunit"/>
    <property type="match status" value="1"/>
</dbReference>
<evidence type="ECO:0000256" key="1">
    <source>
        <dbReference type="ARBA" id="ARBA00004050"/>
    </source>
</evidence>
<dbReference type="PIRSF" id="PIRSF000178">
    <property type="entry name" value="SDH_cyt_b560"/>
    <property type="match status" value="1"/>
</dbReference>
<evidence type="ECO:0000256" key="10">
    <source>
        <dbReference type="ARBA" id="ARBA00023136"/>
    </source>
</evidence>
<keyword evidence="8 13" id="KW-1133">Transmembrane helix</keyword>
<comment type="subunit">
    <text evidence="11">Part of an enzyme complex containing four subunits: a flavoprotein, an iron-sulfur protein, plus two membrane-anchoring proteins, SdhC and SdhD. The complex can form homotrimers.</text>
</comment>
<dbReference type="GO" id="GO:0046872">
    <property type="term" value="F:metal ion binding"/>
    <property type="evidence" value="ECO:0007669"/>
    <property type="project" value="UniProtKB-KW"/>
</dbReference>
<dbReference type="EMBL" id="LUKY01000032">
    <property type="protein sequence ID" value="OIZ95255.1"/>
    <property type="molecule type" value="Genomic_DNA"/>
</dbReference>
<evidence type="ECO:0000256" key="13">
    <source>
        <dbReference type="SAM" id="Phobius"/>
    </source>
</evidence>
<dbReference type="NCBIfam" id="TIGR02970">
    <property type="entry name" value="succ_dehyd_cytB"/>
    <property type="match status" value="1"/>
</dbReference>
<keyword evidence="5 12" id="KW-0349">Heme</keyword>
<evidence type="ECO:0000256" key="2">
    <source>
        <dbReference type="ARBA" id="ARBA00004141"/>
    </source>
</evidence>
<dbReference type="CDD" id="cd03499">
    <property type="entry name" value="SQR_TypeC_SdhC"/>
    <property type="match status" value="1"/>
</dbReference>
<proteinExistence type="inferred from homology"/>
<feature type="binding site" description="axial binding residue" evidence="12">
    <location>
        <position position="67"/>
    </location>
    <ligand>
        <name>heme</name>
        <dbReference type="ChEBI" id="CHEBI:30413"/>
        <note>ligand shared with second transmembrane subunit</note>
    </ligand>
    <ligandPart>
        <name>Fe</name>
        <dbReference type="ChEBI" id="CHEBI:18248"/>
    </ligandPart>
</feature>
<dbReference type="InterPro" id="IPR034804">
    <property type="entry name" value="SQR/QFR_C/D"/>
</dbReference>
<comment type="caution">
    <text evidence="14">The sequence shown here is derived from an EMBL/GenBank/DDBJ whole genome shotgun (WGS) entry which is preliminary data.</text>
</comment>
<keyword evidence="10 13" id="KW-0472">Membrane</keyword>
<evidence type="ECO:0000256" key="11">
    <source>
        <dbReference type="ARBA" id="ARBA00025912"/>
    </source>
</evidence>
<dbReference type="SUPFAM" id="SSF81343">
    <property type="entry name" value="Fumarate reductase respiratory complex transmembrane subunits"/>
    <property type="match status" value="1"/>
</dbReference>
<gene>
    <name evidence="14" type="ORF">A1D18_02915</name>
</gene>
<evidence type="ECO:0000256" key="3">
    <source>
        <dbReference type="ARBA" id="ARBA00007244"/>
    </source>
</evidence>
<comment type="similarity">
    <text evidence="3">Belongs to the cytochrome b560 family.</text>
</comment>
<protein>
    <recommendedName>
        <fullName evidence="4">Succinate dehydrogenase cytochrome b556 subunit</fullName>
    </recommendedName>
</protein>
<feature type="transmembrane region" description="Helical" evidence="13">
    <location>
        <begin position="88"/>
        <end position="110"/>
    </location>
</feature>
<dbReference type="PROSITE" id="PS01001">
    <property type="entry name" value="SDH_CYT_2"/>
    <property type="match status" value="1"/>
</dbReference>